<dbReference type="EMBL" id="CM042885">
    <property type="protein sequence ID" value="KAI4366179.1"/>
    <property type="molecule type" value="Genomic_DNA"/>
</dbReference>
<dbReference type="Proteomes" id="UP001057402">
    <property type="component" value="Chromosome 6"/>
</dbReference>
<proteinExistence type="predicted"/>
<name>A0ACB9QHZ8_9MYRT</name>
<accession>A0ACB9QHZ8</accession>
<protein>
    <submittedName>
        <fullName evidence="1">Uncharacterized protein</fullName>
    </submittedName>
</protein>
<comment type="caution">
    <text evidence="1">The sequence shown here is derived from an EMBL/GenBank/DDBJ whole genome shotgun (WGS) entry which is preliminary data.</text>
</comment>
<evidence type="ECO:0000313" key="1">
    <source>
        <dbReference type="EMBL" id="KAI4366179.1"/>
    </source>
</evidence>
<sequence length="112" mass="11704">MPLKLPTSEIAGNKCLSLGRKIPNYMTPVLPGSLMQLISTPMLPPAEAPYPVLTEADITEPPLPPISARPPTLSPPGSSMPPPPNGKNGQSRVAARTVLSCMAGFLAILPLL</sequence>
<reference evidence="2" key="1">
    <citation type="journal article" date="2023" name="Front. Plant Sci.">
        <title>Chromosomal-level genome assembly of Melastoma candidum provides insights into trichome evolution.</title>
        <authorList>
            <person name="Zhong Y."/>
            <person name="Wu W."/>
            <person name="Sun C."/>
            <person name="Zou P."/>
            <person name="Liu Y."/>
            <person name="Dai S."/>
            <person name="Zhou R."/>
        </authorList>
    </citation>
    <scope>NUCLEOTIDE SEQUENCE [LARGE SCALE GENOMIC DNA]</scope>
</reference>
<organism evidence="1 2">
    <name type="scientific">Melastoma candidum</name>
    <dbReference type="NCBI Taxonomy" id="119954"/>
    <lineage>
        <taxon>Eukaryota</taxon>
        <taxon>Viridiplantae</taxon>
        <taxon>Streptophyta</taxon>
        <taxon>Embryophyta</taxon>
        <taxon>Tracheophyta</taxon>
        <taxon>Spermatophyta</taxon>
        <taxon>Magnoliopsida</taxon>
        <taxon>eudicotyledons</taxon>
        <taxon>Gunneridae</taxon>
        <taxon>Pentapetalae</taxon>
        <taxon>rosids</taxon>
        <taxon>malvids</taxon>
        <taxon>Myrtales</taxon>
        <taxon>Melastomataceae</taxon>
        <taxon>Melastomatoideae</taxon>
        <taxon>Melastomateae</taxon>
        <taxon>Melastoma</taxon>
    </lineage>
</organism>
<keyword evidence="2" id="KW-1185">Reference proteome</keyword>
<evidence type="ECO:0000313" key="2">
    <source>
        <dbReference type="Proteomes" id="UP001057402"/>
    </source>
</evidence>
<gene>
    <name evidence="1" type="ORF">MLD38_022092</name>
</gene>